<name>A0A2N9I5N4_FAGSY</name>
<organism evidence="1">
    <name type="scientific">Fagus sylvatica</name>
    <name type="common">Beechnut</name>
    <dbReference type="NCBI Taxonomy" id="28930"/>
    <lineage>
        <taxon>Eukaryota</taxon>
        <taxon>Viridiplantae</taxon>
        <taxon>Streptophyta</taxon>
        <taxon>Embryophyta</taxon>
        <taxon>Tracheophyta</taxon>
        <taxon>Spermatophyta</taxon>
        <taxon>Magnoliopsida</taxon>
        <taxon>eudicotyledons</taxon>
        <taxon>Gunneridae</taxon>
        <taxon>Pentapetalae</taxon>
        <taxon>rosids</taxon>
        <taxon>fabids</taxon>
        <taxon>Fagales</taxon>
        <taxon>Fagaceae</taxon>
        <taxon>Fagus</taxon>
    </lineage>
</organism>
<sequence>MEEGKKGMVEAANESRMEPLLPPEVVEAASINDMSSVSWRLNLREFPELPERKDGDHSSFILRRLIRAPSKPCLFTNPLCVFMYNIMCKKAFDLIL</sequence>
<gene>
    <name evidence="1" type="ORF">FSB_LOCUS47600</name>
</gene>
<protein>
    <submittedName>
        <fullName evidence="1">Uncharacterized protein</fullName>
    </submittedName>
</protein>
<reference evidence="1" key="1">
    <citation type="submission" date="2018-02" db="EMBL/GenBank/DDBJ databases">
        <authorList>
            <person name="Cohen D.B."/>
            <person name="Kent A.D."/>
        </authorList>
    </citation>
    <scope>NUCLEOTIDE SEQUENCE</scope>
</reference>
<dbReference type="AlphaFoldDB" id="A0A2N9I5N4"/>
<proteinExistence type="predicted"/>
<evidence type="ECO:0000313" key="1">
    <source>
        <dbReference type="EMBL" id="SPD19718.1"/>
    </source>
</evidence>
<accession>A0A2N9I5N4</accession>
<dbReference type="EMBL" id="OIVN01004879">
    <property type="protein sequence ID" value="SPD19718.1"/>
    <property type="molecule type" value="Genomic_DNA"/>
</dbReference>